<sequence>MQRCARQPRAVSHGFTILELLVVLLLLGIIVSMATLAIGDGAERQMRSESERLAGLLRLVRDEQMITGGGERALGLRPDGYSLLELVILDNASREWQPVQDQQLQPRVFEQGLLEVVLEQEGRRLPLSQTGSWEPHIRLGNTGEMTPSQVILQVPGRNLQQVIDISLDGQVEVINEAQP</sequence>
<dbReference type="InterPro" id="IPR012902">
    <property type="entry name" value="N_methyl_site"/>
</dbReference>
<keyword evidence="2" id="KW-0488">Methylation</keyword>
<evidence type="ECO:0000256" key="4">
    <source>
        <dbReference type="ARBA" id="ARBA00022989"/>
    </source>
</evidence>
<dbReference type="RefSeq" id="WP_092386815.1">
    <property type="nucleotide sequence ID" value="NZ_LT629787.1"/>
</dbReference>
<evidence type="ECO:0000313" key="7">
    <source>
        <dbReference type="Proteomes" id="UP000243924"/>
    </source>
</evidence>
<gene>
    <name evidence="6" type="ORF">SAMN05216210_2184</name>
</gene>
<proteinExistence type="predicted"/>
<keyword evidence="7" id="KW-1185">Reference proteome</keyword>
<dbReference type="GO" id="GO:0015627">
    <property type="term" value="C:type II protein secretion system complex"/>
    <property type="evidence" value="ECO:0007669"/>
    <property type="project" value="InterPro"/>
</dbReference>
<name>A0A1H2GBS1_9GAMM</name>
<dbReference type="EMBL" id="LT629787">
    <property type="protein sequence ID" value="SDU16964.1"/>
    <property type="molecule type" value="Genomic_DNA"/>
</dbReference>
<dbReference type="Pfam" id="PF07963">
    <property type="entry name" value="N_methyl"/>
    <property type="match status" value="1"/>
</dbReference>
<dbReference type="OrthoDB" id="7024399at2"/>
<evidence type="ECO:0000256" key="3">
    <source>
        <dbReference type="ARBA" id="ARBA00022692"/>
    </source>
</evidence>
<protein>
    <submittedName>
        <fullName evidence="6">General secretion pathway protein H</fullName>
    </submittedName>
</protein>
<dbReference type="GO" id="GO:0016020">
    <property type="term" value="C:membrane"/>
    <property type="evidence" value="ECO:0007669"/>
    <property type="project" value="UniProtKB-SubCell"/>
</dbReference>
<evidence type="ECO:0000313" key="6">
    <source>
        <dbReference type="EMBL" id="SDU16964.1"/>
    </source>
</evidence>
<keyword evidence="4" id="KW-1133">Transmembrane helix</keyword>
<accession>A0A1H2GBS1</accession>
<dbReference type="SUPFAM" id="SSF54523">
    <property type="entry name" value="Pili subunits"/>
    <property type="match status" value="1"/>
</dbReference>
<keyword evidence="3" id="KW-0812">Transmembrane</keyword>
<keyword evidence="5" id="KW-0472">Membrane</keyword>
<reference evidence="7" key="1">
    <citation type="submission" date="2016-10" db="EMBL/GenBank/DDBJ databases">
        <authorList>
            <person name="Varghese N."/>
            <person name="Submissions S."/>
        </authorList>
    </citation>
    <scope>NUCLEOTIDE SEQUENCE [LARGE SCALE GENOMIC DNA]</scope>
    <source>
        <strain evidence="7">CECT 8338</strain>
    </source>
</reference>
<dbReference type="AlphaFoldDB" id="A0A1H2GBS1"/>
<comment type="subcellular location">
    <subcellularLocation>
        <location evidence="1">Membrane</location>
        <topology evidence="1">Single-pass membrane protein</topology>
    </subcellularLocation>
</comment>
<dbReference type="STRING" id="1434072.SAMN05216210_2184"/>
<evidence type="ECO:0000256" key="2">
    <source>
        <dbReference type="ARBA" id="ARBA00022481"/>
    </source>
</evidence>
<dbReference type="Proteomes" id="UP000243924">
    <property type="component" value="Chromosome I"/>
</dbReference>
<dbReference type="Gene3D" id="3.55.40.10">
    <property type="entry name" value="minor pseudopilin epsh domain"/>
    <property type="match status" value="1"/>
</dbReference>
<dbReference type="PRINTS" id="PR00885">
    <property type="entry name" value="BCTERIALGSPH"/>
</dbReference>
<dbReference type="NCBIfam" id="TIGR02532">
    <property type="entry name" value="IV_pilin_GFxxxE"/>
    <property type="match status" value="1"/>
</dbReference>
<organism evidence="6 7">
    <name type="scientific">Halopseudomonas salegens</name>
    <dbReference type="NCBI Taxonomy" id="1434072"/>
    <lineage>
        <taxon>Bacteria</taxon>
        <taxon>Pseudomonadati</taxon>
        <taxon>Pseudomonadota</taxon>
        <taxon>Gammaproteobacteria</taxon>
        <taxon>Pseudomonadales</taxon>
        <taxon>Pseudomonadaceae</taxon>
        <taxon>Halopseudomonas</taxon>
    </lineage>
</organism>
<evidence type="ECO:0000256" key="1">
    <source>
        <dbReference type="ARBA" id="ARBA00004167"/>
    </source>
</evidence>
<dbReference type="GO" id="GO:0015628">
    <property type="term" value="P:protein secretion by the type II secretion system"/>
    <property type="evidence" value="ECO:0007669"/>
    <property type="project" value="InterPro"/>
</dbReference>
<dbReference type="InterPro" id="IPR002416">
    <property type="entry name" value="T2SS_protein-GspH"/>
</dbReference>
<dbReference type="InterPro" id="IPR045584">
    <property type="entry name" value="Pilin-like"/>
</dbReference>
<evidence type="ECO:0000256" key="5">
    <source>
        <dbReference type="ARBA" id="ARBA00023136"/>
    </source>
</evidence>